<dbReference type="EMBL" id="CP045907">
    <property type="protein sequence ID" value="QQP35105.1"/>
    <property type="molecule type" value="Genomic_DNA"/>
</dbReference>
<sequence length="72" mass="8099">IIKLLKYTRRTVYDITKIWEESGSPRGRSTSPGVTGICTPHICGWSQEVHKANPRTPVYPRQEAWGPPVVVP</sequence>
<dbReference type="Proteomes" id="UP000595437">
    <property type="component" value="Chromosome 18"/>
</dbReference>
<reference evidence="2" key="1">
    <citation type="submission" date="2021-01" db="EMBL/GenBank/DDBJ databases">
        <title>Caligus Genome Assembly.</title>
        <authorList>
            <person name="Gallardo-Escarate C."/>
        </authorList>
    </citation>
    <scope>NUCLEOTIDE SEQUENCE [LARGE SCALE GENOMIC DNA]</scope>
</reference>
<dbReference type="AlphaFoldDB" id="A0A7T8GP12"/>
<gene>
    <name evidence="1" type="ORF">FKW44_023239</name>
</gene>
<name>A0A7T8GP12_CALRO</name>
<organism evidence="1 2">
    <name type="scientific">Caligus rogercresseyi</name>
    <name type="common">Sea louse</name>
    <dbReference type="NCBI Taxonomy" id="217165"/>
    <lineage>
        <taxon>Eukaryota</taxon>
        <taxon>Metazoa</taxon>
        <taxon>Ecdysozoa</taxon>
        <taxon>Arthropoda</taxon>
        <taxon>Crustacea</taxon>
        <taxon>Multicrustacea</taxon>
        <taxon>Hexanauplia</taxon>
        <taxon>Copepoda</taxon>
        <taxon>Siphonostomatoida</taxon>
        <taxon>Caligidae</taxon>
        <taxon>Caligus</taxon>
    </lineage>
</organism>
<feature type="non-terminal residue" evidence="1">
    <location>
        <position position="1"/>
    </location>
</feature>
<accession>A0A7T8GP12</accession>
<evidence type="ECO:0000313" key="2">
    <source>
        <dbReference type="Proteomes" id="UP000595437"/>
    </source>
</evidence>
<proteinExistence type="predicted"/>
<evidence type="ECO:0000313" key="1">
    <source>
        <dbReference type="EMBL" id="QQP35105.1"/>
    </source>
</evidence>
<keyword evidence="2" id="KW-1185">Reference proteome</keyword>
<protein>
    <submittedName>
        <fullName evidence="1">Uncharacterized protein</fullName>
    </submittedName>
</protein>